<dbReference type="EMBL" id="AUNC01000003">
    <property type="protein sequence ID" value="KEO59025.1"/>
    <property type="molecule type" value="Genomic_DNA"/>
</dbReference>
<reference evidence="1 2" key="1">
    <citation type="submission" date="2013-07" db="EMBL/GenBank/DDBJ databases">
        <title>Thalassospira permensis NBRC 106175 Genome Sequencing.</title>
        <authorList>
            <person name="Lai Q."/>
            <person name="Shao Z."/>
        </authorList>
    </citation>
    <scope>NUCLEOTIDE SEQUENCE [LARGE SCALE GENOMIC DNA]</scope>
    <source>
        <strain evidence="1 2">NBRC 106175</strain>
    </source>
</reference>
<evidence type="ECO:0000313" key="2">
    <source>
        <dbReference type="Proteomes" id="UP000027463"/>
    </source>
</evidence>
<evidence type="ECO:0000313" key="1">
    <source>
        <dbReference type="EMBL" id="KEO59025.1"/>
    </source>
</evidence>
<protein>
    <submittedName>
        <fullName evidence="1">Uncharacterized protein</fullName>
    </submittedName>
</protein>
<name>A0ABR4TTC0_9PROT</name>
<comment type="caution">
    <text evidence="1">The sequence shown here is derived from an EMBL/GenBank/DDBJ whole genome shotgun (WGS) entry which is preliminary data.</text>
</comment>
<organism evidence="1 2">
    <name type="scientific">Thalassospira permensis NBRC 106175</name>
    <dbReference type="NCBI Taxonomy" id="1353532"/>
    <lineage>
        <taxon>Bacteria</taxon>
        <taxon>Pseudomonadati</taxon>
        <taxon>Pseudomonadota</taxon>
        <taxon>Alphaproteobacteria</taxon>
        <taxon>Rhodospirillales</taxon>
        <taxon>Thalassospiraceae</taxon>
        <taxon>Thalassospira</taxon>
    </lineage>
</organism>
<gene>
    <name evidence="1" type="ORF">SMB34_12070</name>
</gene>
<dbReference type="Proteomes" id="UP000027463">
    <property type="component" value="Unassembled WGS sequence"/>
</dbReference>
<sequence length="35" mass="3632">MGKLDTALQVARLRAARFGPYLAVLADGPTGLTMG</sequence>
<proteinExistence type="predicted"/>
<keyword evidence="2" id="KW-1185">Reference proteome</keyword>
<accession>A0ABR4TTC0</accession>